<keyword evidence="2" id="KW-1185">Reference proteome</keyword>
<dbReference type="AlphaFoldDB" id="U2P4D3"/>
<evidence type="ECO:0000313" key="2">
    <source>
        <dbReference type="Proteomes" id="UP000016648"/>
    </source>
</evidence>
<evidence type="ECO:0000313" key="1">
    <source>
        <dbReference type="EMBL" id="ERK38549.1"/>
    </source>
</evidence>
<dbReference type="SUPFAM" id="SSF53448">
    <property type="entry name" value="Nucleotide-diphospho-sugar transferases"/>
    <property type="match status" value="1"/>
</dbReference>
<protein>
    <recommendedName>
        <fullName evidence="3">Glycosyltransferase, group 2 family protein</fullName>
    </recommendedName>
</protein>
<name>U2P4D3_9BACT</name>
<sequence length="267" mass="31030">MDRICVLLSCMYQDDYSIIRDSNISTDVIVINQCNIDNKESFNFLSTAGKQCHVDFINTPQRGLSNSRNLAIASAKDADICYICDDDELLVDNFEDIISTAYTQHPNADIILFSLRRKNYTYPKHKLKVGIKQLLKTSSVQITFRRDSVINNKIKFDPLMGSGSGNGGGEENKFLMDCKRSHLNIIYLPEIIAEVKTENSQWFHGFDDKYYRNFAWANRRILGDFLSIFYILYWIIFRSGNYEQHLKTIEILKSCFLGYFENRIKKE</sequence>
<dbReference type="RefSeq" id="WP_021590540.1">
    <property type="nucleotide sequence ID" value="NZ_AWEY01000038.1"/>
</dbReference>
<gene>
    <name evidence="1" type="ORF">HMPREF9135_1446</name>
</gene>
<dbReference type="Gene3D" id="3.90.550.10">
    <property type="entry name" value="Spore Coat Polysaccharide Biosynthesis Protein SpsA, Chain A"/>
    <property type="match status" value="1"/>
</dbReference>
<organism evidence="1 2">
    <name type="scientific">Segatella baroniae F0067</name>
    <dbReference type="NCBI Taxonomy" id="1115809"/>
    <lineage>
        <taxon>Bacteria</taxon>
        <taxon>Pseudomonadati</taxon>
        <taxon>Bacteroidota</taxon>
        <taxon>Bacteroidia</taxon>
        <taxon>Bacteroidales</taxon>
        <taxon>Prevotellaceae</taxon>
        <taxon>Segatella</taxon>
    </lineage>
</organism>
<dbReference type="InterPro" id="IPR029044">
    <property type="entry name" value="Nucleotide-diphossugar_trans"/>
</dbReference>
<evidence type="ECO:0008006" key="3">
    <source>
        <dbReference type="Google" id="ProtNLM"/>
    </source>
</evidence>
<dbReference type="Proteomes" id="UP000016648">
    <property type="component" value="Unassembled WGS sequence"/>
</dbReference>
<proteinExistence type="predicted"/>
<dbReference type="PATRIC" id="fig|1115809.3.peg.2219"/>
<reference evidence="1 2" key="1">
    <citation type="submission" date="2013-08" db="EMBL/GenBank/DDBJ databases">
        <authorList>
            <person name="Durkin A.S."/>
            <person name="Haft D.R."/>
            <person name="McCorrison J."/>
            <person name="Torralba M."/>
            <person name="Gillis M."/>
            <person name="Haft D.H."/>
            <person name="Methe B."/>
            <person name="Sutton G."/>
            <person name="Nelson K.E."/>
        </authorList>
    </citation>
    <scope>NUCLEOTIDE SEQUENCE [LARGE SCALE GENOMIC DNA]</scope>
    <source>
        <strain evidence="1 2">F0067</strain>
    </source>
</reference>
<dbReference type="EMBL" id="AWEY01000038">
    <property type="protein sequence ID" value="ERK38549.1"/>
    <property type="molecule type" value="Genomic_DNA"/>
</dbReference>
<dbReference type="CDD" id="cd00761">
    <property type="entry name" value="Glyco_tranf_GTA_type"/>
    <property type="match status" value="1"/>
</dbReference>
<comment type="caution">
    <text evidence="1">The sequence shown here is derived from an EMBL/GenBank/DDBJ whole genome shotgun (WGS) entry which is preliminary data.</text>
</comment>
<accession>U2P4D3</accession>